<organism evidence="2 3">
    <name type="scientific">Yinghuangia aomiensis</name>
    <dbReference type="NCBI Taxonomy" id="676205"/>
    <lineage>
        <taxon>Bacteria</taxon>
        <taxon>Bacillati</taxon>
        <taxon>Actinomycetota</taxon>
        <taxon>Actinomycetes</taxon>
        <taxon>Kitasatosporales</taxon>
        <taxon>Streptomycetaceae</taxon>
        <taxon>Yinghuangia</taxon>
    </lineage>
</organism>
<name>A0ABP9I173_9ACTN</name>
<keyword evidence="3" id="KW-1185">Reference proteome</keyword>
<accession>A0ABP9I173</accession>
<dbReference type="SUPFAM" id="SSF56112">
    <property type="entry name" value="Protein kinase-like (PK-like)"/>
    <property type="match status" value="1"/>
</dbReference>
<proteinExistence type="predicted"/>
<dbReference type="Proteomes" id="UP001500466">
    <property type="component" value="Unassembled WGS sequence"/>
</dbReference>
<gene>
    <name evidence="2" type="ORF">GCM10023205_63470</name>
</gene>
<protein>
    <recommendedName>
        <fullName evidence="4">Aminoglycoside phosphotransferase domain-containing protein</fullName>
    </recommendedName>
</protein>
<feature type="region of interest" description="Disordered" evidence="1">
    <location>
        <begin position="425"/>
        <end position="463"/>
    </location>
</feature>
<sequence length="463" mass="49995">MLRPAGTVPMLADSRARDLWRKAHRGDVSDVREGSNNKVHLVEDGGRQFALKELKSQAVAYPLEDPCTSSEGKIQQVLQEHVPGVVPVRHVGGRGFPGFIMDAVSGRSVDTLKEVSDQPTPFPREVVPDMARFIGGLARAGGAVQPQLTWGGPYADVANTHEALTLHGALSRGYHERFRAEFRPIVKALGLSEGLLGSVDGLMRKHESGPAPLGHRLAPAQMIRDAGGTTWNFDFAGIRRDDPAYLAYRCLDRWNPSETSEQRWDIVREMLSGLPNGGRDPSESDRQLIESLVVGGHVATWGLAMATRLARGTDLAGDMEPATMRRYAQRVNELHALRGTTPVEPDKVREVFHDHLAKSRQAVANVARAPLSRARPAAVPPSTAPEPRPRTVRQATDVAGMGIAGIPAHRNYLKVNLPAVGRATGAAMPRPPVGVEHGSPREPARGTFRPASAPPVKSLAKGA</sequence>
<evidence type="ECO:0008006" key="4">
    <source>
        <dbReference type="Google" id="ProtNLM"/>
    </source>
</evidence>
<evidence type="ECO:0000256" key="1">
    <source>
        <dbReference type="SAM" id="MobiDB-lite"/>
    </source>
</evidence>
<reference evidence="3" key="1">
    <citation type="journal article" date="2019" name="Int. J. Syst. Evol. Microbiol.">
        <title>The Global Catalogue of Microorganisms (GCM) 10K type strain sequencing project: providing services to taxonomists for standard genome sequencing and annotation.</title>
        <authorList>
            <consortium name="The Broad Institute Genomics Platform"/>
            <consortium name="The Broad Institute Genome Sequencing Center for Infectious Disease"/>
            <person name="Wu L."/>
            <person name="Ma J."/>
        </authorList>
    </citation>
    <scope>NUCLEOTIDE SEQUENCE [LARGE SCALE GENOMIC DNA]</scope>
    <source>
        <strain evidence="3">JCM 17986</strain>
    </source>
</reference>
<evidence type="ECO:0000313" key="2">
    <source>
        <dbReference type="EMBL" id="GAA4984630.1"/>
    </source>
</evidence>
<evidence type="ECO:0000313" key="3">
    <source>
        <dbReference type="Proteomes" id="UP001500466"/>
    </source>
</evidence>
<comment type="caution">
    <text evidence="2">The sequence shown here is derived from an EMBL/GenBank/DDBJ whole genome shotgun (WGS) entry which is preliminary data.</text>
</comment>
<dbReference type="EMBL" id="BAABHS010000028">
    <property type="protein sequence ID" value="GAA4984630.1"/>
    <property type="molecule type" value="Genomic_DNA"/>
</dbReference>
<feature type="region of interest" description="Disordered" evidence="1">
    <location>
        <begin position="371"/>
        <end position="392"/>
    </location>
</feature>
<dbReference type="InterPro" id="IPR011009">
    <property type="entry name" value="Kinase-like_dom_sf"/>
</dbReference>